<proteinExistence type="inferred from homology"/>
<dbReference type="PANTHER" id="PTHR28037:SF1">
    <property type="entry name" value="ALCOHOL O-ACETYLTRANSFERASE 1-RELATED"/>
    <property type="match status" value="1"/>
</dbReference>
<organism evidence="13 14">
    <name type="scientific">Streptomyces zingiberis</name>
    <dbReference type="NCBI Taxonomy" id="2053010"/>
    <lineage>
        <taxon>Bacteria</taxon>
        <taxon>Bacillati</taxon>
        <taxon>Actinomycetota</taxon>
        <taxon>Actinomycetes</taxon>
        <taxon>Kitasatosporales</taxon>
        <taxon>Streptomycetaceae</taxon>
        <taxon>Streptomyces</taxon>
    </lineage>
</organism>
<comment type="catalytic activity">
    <reaction evidence="3">
        <text>2 a mycocerosyl-[mycocerosic acid synthase] + a phthiodiolone = a dimycocerosyl phthiodiolone + 2 holo-[mycocerosic acid synthase].</text>
        <dbReference type="EC" id="2.3.1.282"/>
    </reaction>
</comment>
<sequence length="420" mass="44835">MPISHTRAETVRELGAFERAIDLYMHRNPVQFSLVAETGRKVSERTLERALREVQARHPLLRVSVDRRIPQAPRYRWAEGPVRIDTVAEGTPWQAVVADEQTRPITPEPGPLMRTVLVPAETGSVLVLTFAHQITDGTGGMRVVADLVAALDGGEEGGEEGGEPASWDVPPAQEDLLRSLDAATPTVGPPHDELMNTPGELAEFSGRAPHVSAVALERGATARLVERCRAEEVSVHAALCAAACTVFHRAGRSRVRVLSPVDLRRAAGLPDAVANRFAGARTASDPSRAGDFWKLARHHHQALEHERAPGVLRAGSEALRQQPPATPEEAEAMMTVATAADIQITNLGVVEPPAHGPTGLTALWGPAQTTQLRGEHVLGVVTHGGRLRMTELTHDPLPVLLPGMAAVLAQQCAGPGSPSA</sequence>
<evidence type="ECO:0000256" key="9">
    <source>
        <dbReference type="ARBA" id="ARBA00030465"/>
    </source>
</evidence>
<comment type="similarity">
    <text evidence="4">Belongs to the acyltransferase PapA5 family.</text>
</comment>
<name>A0ABX1BY15_9ACTN</name>
<evidence type="ECO:0000256" key="2">
    <source>
        <dbReference type="ARBA" id="ARBA00000625"/>
    </source>
</evidence>
<evidence type="ECO:0000313" key="13">
    <source>
        <dbReference type="EMBL" id="NJQ02003.1"/>
    </source>
</evidence>
<evidence type="ECO:0000256" key="11">
    <source>
        <dbReference type="ARBA" id="ARBA00033407"/>
    </source>
</evidence>
<keyword evidence="7" id="KW-0808">Transferase</keyword>
<evidence type="ECO:0000256" key="7">
    <source>
        <dbReference type="ARBA" id="ARBA00022679"/>
    </source>
</evidence>
<dbReference type="Proteomes" id="UP000695264">
    <property type="component" value="Unassembled WGS sequence"/>
</dbReference>
<dbReference type="InterPro" id="IPR031641">
    <property type="entry name" value="PapA_C"/>
</dbReference>
<dbReference type="Pfam" id="PF16911">
    <property type="entry name" value="PapA_C"/>
    <property type="match status" value="1"/>
</dbReference>
<evidence type="ECO:0000256" key="4">
    <source>
        <dbReference type="ARBA" id="ARBA00006558"/>
    </source>
</evidence>
<dbReference type="InterPro" id="IPR052058">
    <property type="entry name" value="Alcohol_O-acetyltransferase"/>
</dbReference>
<evidence type="ECO:0000256" key="6">
    <source>
        <dbReference type="ARBA" id="ARBA00013449"/>
    </source>
</evidence>
<keyword evidence="14" id="KW-1185">Reference proteome</keyword>
<feature type="domain" description="Phthiocerol/phthiodiolone dimycocerosyl transferase C-terminal" evidence="12">
    <location>
        <begin position="207"/>
        <end position="361"/>
    </location>
</feature>
<evidence type="ECO:0000259" key="12">
    <source>
        <dbReference type="Pfam" id="PF16911"/>
    </source>
</evidence>
<gene>
    <name evidence="13" type="ORF">HCK00_16040</name>
</gene>
<dbReference type="EMBL" id="JAATEN010000011">
    <property type="protein sequence ID" value="NJQ02003.1"/>
    <property type="molecule type" value="Genomic_DNA"/>
</dbReference>
<evidence type="ECO:0000256" key="1">
    <source>
        <dbReference type="ARBA" id="ARBA00000026"/>
    </source>
</evidence>
<dbReference type="SUPFAM" id="SSF52777">
    <property type="entry name" value="CoA-dependent acyltransferases"/>
    <property type="match status" value="2"/>
</dbReference>
<dbReference type="RefSeq" id="WP_168102634.1">
    <property type="nucleotide sequence ID" value="NZ_JAATEN010000011.1"/>
</dbReference>
<comment type="caution">
    <text evidence="13">The sequence shown here is derived from an EMBL/GenBank/DDBJ whole genome shotgun (WGS) entry which is preliminary data.</text>
</comment>
<protein>
    <recommendedName>
        <fullName evidence="6">Phthiocerol/phthiodiolone dimycocerosyl transferase</fullName>
        <ecNumber evidence="5">2.3.1.282</ecNumber>
    </recommendedName>
    <alternativeName>
        <fullName evidence="11">Acyltransferase PapA5</fullName>
    </alternativeName>
    <alternativeName>
        <fullName evidence="9">Phthiocerol/phthiodiolone O-acyltransferase</fullName>
    </alternativeName>
    <alternativeName>
        <fullName evidence="10">Polyketide synthase-associated protein A5</fullName>
    </alternativeName>
</protein>
<dbReference type="Gene3D" id="3.30.559.30">
    <property type="entry name" value="Nonribosomal peptide synthetase, condensation domain"/>
    <property type="match status" value="1"/>
</dbReference>
<evidence type="ECO:0000256" key="5">
    <source>
        <dbReference type="ARBA" id="ARBA00012866"/>
    </source>
</evidence>
<evidence type="ECO:0000313" key="14">
    <source>
        <dbReference type="Proteomes" id="UP000695264"/>
    </source>
</evidence>
<evidence type="ECO:0000256" key="3">
    <source>
        <dbReference type="ARBA" id="ARBA00001907"/>
    </source>
</evidence>
<evidence type="ECO:0000256" key="10">
    <source>
        <dbReference type="ARBA" id="ARBA00032317"/>
    </source>
</evidence>
<accession>A0ABX1BY15</accession>
<keyword evidence="8" id="KW-0012">Acyltransferase</keyword>
<dbReference type="PANTHER" id="PTHR28037">
    <property type="entry name" value="ALCOHOL O-ACETYLTRANSFERASE 1-RELATED"/>
    <property type="match status" value="1"/>
</dbReference>
<dbReference type="InterPro" id="IPR023213">
    <property type="entry name" value="CAT-like_dom_sf"/>
</dbReference>
<comment type="catalytic activity">
    <reaction evidence="2">
        <text>2 a mycocerosyl-[mycocerosic acid synthase] + a phenolphthiocerol = a dimycocerosyl phenolphthiocerol + 2 holo-[mycocerosic acid synthase].</text>
        <dbReference type="EC" id="2.3.1.282"/>
    </reaction>
</comment>
<dbReference type="EC" id="2.3.1.282" evidence="5"/>
<dbReference type="Gene3D" id="3.30.559.10">
    <property type="entry name" value="Chloramphenicol acetyltransferase-like domain"/>
    <property type="match status" value="1"/>
</dbReference>
<evidence type="ECO:0000256" key="8">
    <source>
        <dbReference type="ARBA" id="ARBA00023315"/>
    </source>
</evidence>
<reference evidence="13 14" key="1">
    <citation type="submission" date="2020-03" db="EMBL/GenBank/DDBJ databases">
        <title>WGS of actinomycetes isolated from Thailand.</title>
        <authorList>
            <person name="Thawai C."/>
        </authorList>
    </citation>
    <scope>NUCLEOTIDE SEQUENCE [LARGE SCALE GENOMIC DNA]</scope>
    <source>
        <strain evidence="13 14">PLAI 1-29</strain>
    </source>
</reference>
<comment type="catalytic activity">
    <reaction evidence="1">
        <text>2 a mycocerosyl-[mycocerosic acid synthase] + a phthiocerol = a dimycocerosyl phthiocerol + 2 holo-[mycocerosic acid synthase].</text>
        <dbReference type="EC" id="2.3.1.282"/>
    </reaction>
</comment>